<dbReference type="SMART" id="SM00129">
    <property type="entry name" value="KISc"/>
    <property type="match status" value="1"/>
</dbReference>
<feature type="region of interest" description="Disordered" evidence="11">
    <location>
        <begin position="906"/>
        <end position="937"/>
    </location>
</feature>
<keyword evidence="10" id="KW-0175">Coiled coil</keyword>
<feature type="region of interest" description="Disordered" evidence="11">
    <location>
        <begin position="1"/>
        <end position="41"/>
    </location>
</feature>
<evidence type="ECO:0000256" key="9">
    <source>
        <dbReference type="RuleBase" id="RU000394"/>
    </source>
</evidence>
<proteinExistence type="inferred from homology"/>
<keyword evidence="2" id="KW-0963">Cytoplasm</keyword>
<comment type="subcellular location">
    <subcellularLocation>
        <location evidence="1">Cytoplasm</location>
        <location evidence="1">Cytoskeleton</location>
    </subcellularLocation>
</comment>
<gene>
    <name evidence="13" type="ORF">BJX63DRAFT_390413</name>
</gene>
<dbReference type="PRINTS" id="PR00380">
    <property type="entry name" value="KINESINHEAVY"/>
</dbReference>
<dbReference type="InterPro" id="IPR036961">
    <property type="entry name" value="Kinesin_motor_dom_sf"/>
</dbReference>
<evidence type="ECO:0000256" key="1">
    <source>
        <dbReference type="ARBA" id="ARBA00004245"/>
    </source>
</evidence>
<feature type="coiled-coil region" evidence="10">
    <location>
        <begin position="648"/>
        <end position="694"/>
    </location>
</feature>
<dbReference type="InterPro" id="IPR047149">
    <property type="entry name" value="KIF11-like"/>
</dbReference>
<evidence type="ECO:0000313" key="14">
    <source>
        <dbReference type="Proteomes" id="UP001610334"/>
    </source>
</evidence>
<reference evidence="13 14" key="1">
    <citation type="submission" date="2024-07" db="EMBL/GenBank/DDBJ databases">
        <title>Section-level genome sequencing and comparative genomics of Aspergillus sections Usti and Cavernicolus.</title>
        <authorList>
            <consortium name="Lawrence Berkeley National Laboratory"/>
            <person name="Nybo J.L."/>
            <person name="Vesth T.C."/>
            <person name="Theobald S."/>
            <person name="Frisvad J.C."/>
            <person name="Larsen T.O."/>
            <person name="Kjaerboelling I."/>
            <person name="Rothschild-Mancinelli K."/>
            <person name="Lyhne E.K."/>
            <person name="Kogle M.E."/>
            <person name="Barry K."/>
            <person name="Clum A."/>
            <person name="Na H."/>
            <person name="Ledsgaard L."/>
            <person name="Lin J."/>
            <person name="Lipzen A."/>
            <person name="Kuo A."/>
            <person name="Riley R."/>
            <person name="Mondo S."/>
            <person name="Labutti K."/>
            <person name="Haridas S."/>
            <person name="Pangalinan J."/>
            <person name="Salamov A.A."/>
            <person name="Simmons B.A."/>
            <person name="Magnuson J.K."/>
            <person name="Chen J."/>
            <person name="Drula E."/>
            <person name="Henrissat B."/>
            <person name="Wiebenga A."/>
            <person name="Lubbers R.J."/>
            <person name="Gomes A.C."/>
            <person name="Makela M.R."/>
            <person name="Stajich J."/>
            <person name="Grigoriev I.V."/>
            <person name="Mortensen U.H."/>
            <person name="De Vries R.P."/>
            <person name="Baker S.E."/>
            <person name="Andersen M.R."/>
        </authorList>
    </citation>
    <scope>NUCLEOTIDE SEQUENCE [LARGE SCALE GENOMIC DNA]</scope>
    <source>
        <strain evidence="13 14">CBS 588.65</strain>
    </source>
</reference>
<dbReference type="InterPro" id="IPR019821">
    <property type="entry name" value="Kinesin_motor_CS"/>
</dbReference>
<dbReference type="InterPro" id="IPR001752">
    <property type="entry name" value="Kinesin_motor_dom"/>
</dbReference>
<evidence type="ECO:0000259" key="12">
    <source>
        <dbReference type="PROSITE" id="PS50067"/>
    </source>
</evidence>
<dbReference type="Pfam" id="PF00225">
    <property type="entry name" value="Kinesin"/>
    <property type="match status" value="1"/>
</dbReference>
<feature type="domain" description="Kinesin motor" evidence="12">
    <location>
        <begin position="50"/>
        <end position="379"/>
    </location>
</feature>
<dbReference type="PANTHER" id="PTHR47970">
    <property type="entry name" value="KINESIN-LIKE PROTEIN KIF11"/>
    <property type="match status" value="1"/>
</dbReference>
<comment type="caution">
    <text evidence="13">The sequence shown here is derived from an EMBL/GenBank/DDBJ whole genome shotgun (WGS) entry which is preliminary data.</text>
</comment>
<dbReference type="PANTHER" id="PTHR47970:SF12">
    <property type="entry name" value="KINESIN FAMILY MEMBER 11"/>
    <property type="match status" value="1"/>
</dbReference>
<organism evidence="13 14">
    <name type="scientific">Aspergillus granulosus</name>
    <dbReference type="NCBI Taxonomy" id="176169"/>
    <lineage>
        <taxon>Eukaryota</taxon>
        <taxon>Fungi</taxon>
        <taxon>Dikarya</taxon>
        <taxon>Ascomycota</taxon>
        <taxon>Pezizomycotina</taxon>
        <taxon>Eurotiomycetes</taxon>
        <taxon>Eurotiomycetidae</taxon>
        <taxon>Eurotiales</taxon>
        <taxon>Aspergillaceae</taxon>
        <taxon>Aspergillus</taxon>
        <taxon>Aspergillus subgen. Nidulantes</taxon>
    </lineage>
</organism>
<name>A0ABR4HIS8_9EURO</name>
<feature type="binding site" evidence="8">
    <location>
        <begin position="134"/>
        <end position="141"/>
    </location>
    <ligand>
        <name>ATP</name>
        <dbReference type="ChEBI" id="CHEBI:30616"/>
    </ligand>
</feature>
<keyword evidence="4 8" id="KW-0547">Nucleotide-binding</keyword>
<dbReference type="InterPro" id="IPR027417">
    <property type="entry name" value="P-loop_NTPase"/>
</dbReference>
<feature type="compositionally biased region" description="Basic and acidic residues" evidence="11">
    <location>
        <begin position="911"/>
        <end position="931"/>
    </location>
</feature>
<evidence type="ECO:0000256" key="4">
    <source>
        <dbReference type="ARBA" id="ARBA00022741"/>
    </source>
</evidence>
<feature type="compositionally biased region" description="Basic and acidic residues" evidence="11">
    <location>
        <begin position="28"/>
        <end position="41"/>
    </location>
</feature>
<dbReference type="PROSITE" id="PS50067">
    <property type="entry name" value="KINESIN_MOTOR_2"/>
    <property type="match status" value="1"/>
</dbReference>
<evidence type="ECO:0000256" key="5">
    <source>
        <dbReference type="ARBA" id="ARBA00022840"/>
    </source>
</evidence>
<keyword evidence="14" id="KW-1185">Reference proteome</keyword>
<evidence type="ECO:0000256" key="6">
    <source>
        <dbReference type="ARBA" id="ARBA00023175"/>
    </source>
</evidence>
<sequence length="937" mass="106260">MYTRSKHSARRTGQPDSAETSLNQKTAHTKDSRVPIISKSRERKSGDETAIYVTVRCRNRSEREKEEDRAVILRTDGIKGKTVEVSMGSLSNKTYNFDRVFSSAADQRTVYEDTVLPMVNELILGYNCTAFAYGQTGTGKTYTMSGGMSEEFGLLSDNAGIIPRTLYTLFDKLKGRDSTVKCSFIELYNEILHDLLSDEEDKKLQLFESDRNGANGGLLVKGMQESFIDSPSAGIQLLKIGGQKRQVAATECNDMSSRSHTIFTINVITRTNEDSVMSGKLNLVDLAGSENIQRSGAENKRAVEAGQINRSLLTLGRVINALVDRSSHIPYRESKLTRLLQDSLGGQTKTCIIATVSPCQSSQEETISTLEYAFRAKNIHNRPQINTPIPKDTMLSELALEIEKLKRNLTATRHRNGIYMTSDTHEDMIKEIESRRIINEEQKQRIEALESGLQYKTEELLTLTRQLRQVGLDNEQAHARLTQVSDALNKAQHTWDGSVAEVSDITEKVETRMKNFQACQMKLLRDFSTNLSQFLNNEMLAVQRNQGLLFDTLLYVEHAEVDPKTKLLQGETEKSFHELKQVSERVRAIISEAWDEFSQAITRVSEGVQDELLKCNNQFNLAYDILDEDVQTMFQMIVKQIEEQGIETSDLRHQLQNANSRMKEMNNKMLLDAARLLEEERRNSEAERHKFLAQIGAIYDLSSQQRWNRLQGNYGVICSDISSSGDLIEGLITHSRIDEYIARQKQFAEELVDFSSRLKLRMGQDKKTLGQQHLVVGQALASAKKDLQQSVENCEEGLYNQVELWAQKLEKTQSQNSRLSDAYLDHLNTFKTTINQSYLTLNDRLETDVKSSGHFQKEMALRSDTIEQPIAALEKEICVPLLQLRTSIRTTVSDCTASLDRSSLTNLGKKAPQDFHDRPKDISSDDVERPQLKRRRL</sequence>
<keyword evidence="5 8" id="KW-0067">ATP-binding</keyword>
<comment type="similarity">
    <text evidence="8 9">Belongs to the TRAFAC class myosin-kinesin ATPase superfamily. Kinesin family.</text>
</comment>
<protein>
    <recommendedName>
        <fullName evidence="9">Kinesin-like protein</fullName>
    </recommendedName>
</protein>
<dbReference type="Proteomes" id="UP001610334">
    <property type="component" value="Unassembled WGS sequence"/>
</dbReference>
<dbReference type="Gene3D" id="3.40.850.10">
    <property type="entry name" value="Kinesin motor domain"/>
    <property type="match status" value="1"/>
</dbReference>
<feature type="compositionally biased region" description="Basic residues" evidence="11">
    <location>
        <begin position="1"/>
        <end position="10"/>
    </location>
</feature>
<dbReference type="PROSITE" id="PS00411">
    <property type="entry name" value="KINESIN_MOTOR_1"/>
    <property type="match status" value="1"/>
</dbReference>
<keyword evidence="3 9" id="KW-0493">Microtubule</keyword>
<feature type="compositionally biased region" description="Polar residues" evidence="11">
    <location>
        <begin position="14"/>
        <end position="26"/>
    </location>
</feature>
<keyword evidence="7" id="KW-0206">Cytoskeleton</keyword>
<evidence type="ECO:0000256" key="8">
    <source>
        <dbReference type="PROSITE-ProRule" id="PRU00283"/>
    </source>
</evidence>
<evidence type="ECO:0000256" key="2">
    <source>
        <dbReference type="ARBA" id="ARBA00022490"/>
    </source>
</evidence>
<evidence type="ECO:0000256" key="3">
    <source>
        <dbReference type="ARBA" id="ARBA00022701"/>
    </source>
</evidence>
<evidence type="ECO:0000256" key="10">
    <source>
        <dbReference type="SAM" id="Coils"/>
    </source>
</evidence>
<keyword evidence="6 8" id="KW-0505">Motor protein</keyword>
<evidence type="ECO:0000256" key="7">
    <source>
        <dbReference type="ARBA" id="ARBA00023212"/>
    </source>
</evidence>
<evidence type="ECO:0000313" key="13">
    <source>
        <dbReference type="EMBL" id="KAL2815392.1"/>
    </source>
</evidence>
<dbReference type="EMBL" id="JBFXLT010000028">
    <property type="protein sequence ID" value="KAL2815392.1"/>
    <property type="molecule type" value="Genomic_DNA"/>
</dbReference>
<accession>A0ABR4HIS8</accession>
<evidence type="ECO:0000256" key="11">
    <source>
        <dbReference type="SAM" id="MobiDB-lite"/>
    </source>
</evidence>
<dbReference type="SUPFAM" id="SSF52540">
    <property type="entry name" value="P-loop containing nucleoside triphosphate hydrolases"/>
    <property type="match status" value="1"/>
</dbReference>